<feature type="transmembrane region" description="Helical" evidence="1">
    <location>
        <begin position="37"/>
        <end position="61"/>
    </location>
</feature>
<proteinExistence type="predicted"/>
<dbReference type="Proteomes" id="UP000054773">
    <property type="component" value="Unassembled WGS sequence"/>
</dbReference>
<name>A0A0W0TVU7_LEGER</name>
<evidence type="ECO:0000256" key="1">
    <source>
        <dbReference type="SAM" id="Phobius"/>
    </source>
</evidence>
<dbReference type="NCBIfam" id="NF033233">
    <property type="entry name" value="twin_helix"/>
    <property type="match status" value="1"/>
</dbReference>
<reference evidence="2 3" key="1">
    <citation type="submission" date="2015-11" db="EMBL/GenBank/DDBJ databases">
        <title>Genomic analysis of 38 Legionella species identifies large and diverse effector repertoires.</title>
        <authorList>
            <person name="Burstein D."/>
            <person name="Amaro F."/>
            <person name="Zusman T."/>
            <person name="Lifshitz Z."/>
            <person name="Cohen O."/>
            <person name="Gilbert J.A."/>
            <person name="Pupko T."/>
            <person name="Shuman H.A."/>
            <person name="Segal G."/>
        </authorList>
    </citation>
    <scope>NUCLEOTIDE SEQUENCE [LARGE SCALE GENOMIC DNA]</scope>
    <source>
        <strain evidence="2 3">SE-32A-C8</strain>
    </source>
</reference>
<dbReference type="OrthoDB" id="7066027at2"/>
<accession>A0A0W0TVU7</accession>
<keyword evidence="1" id="KW-1133">Transmembrane helix</keyword>
<gene>
    <name evidence="2" type="ORF">Lery_0515</name>
</gene>
<keyword evidence="1" id="KW-0812">Transmembrane</keyword>
<keyword evidence="3" id="KW-1185">Reference proteome</keyword>
<evidence type="ECO:0000313" key="2">
    <source>
        <dbReference type="EMBL" id="KTC99614.1"/>
    </source>
</evidence>
<dbReference type="EMBL" id="LNYA01000003">
    <property type="protein sequence ID" value="KTC99614.1"/>
    <property type="molecule type" value="Genomic_DNA"/>
</dbReference>
<evidence type="ECO:0008006" key="4">
    <source>
        <dbReference type="Google" id="ProtNLM"/>
    </source>
</evidence>
<dbReference type="AlphaFoldDB" id="A0A0W0TVU7"/>
<organism evidence="2 3">
    <name type="scientific">Legionella erythra</name>
    <dbReference type="NCBI Taxonomy" id="448"/>
    <lineage>
        <taxon>Bacteria</taxon>
        <taxon>Pseudomonadati</taxon>
        <taxon>Pseudomonadota</taxon>
        <taxon>Gammaproteobacteria</taxon>
        <taxon>Legionellales</taxon>
        <taxon>Legionellaceae</taxon>
        <taxon>Legionella</taxon>
    </lineage>
</organism>
<dbReference type="InterPro" id="IPR021313">
    <property type="entry name" value="DUF2909"/>
</dbReference>
<dbReference type="RefSeq" id="WP_058525683.1">
    <property type="nucleotide sequence ID" value="NZ_CAAAHY010000001.1"/>
</dbReference>
<sequence>MTKVVIILAMLIILISLGSGLFFLIRDEGKTTRTVKALSWRIGLSLALFIFLIVAFSLGWIQPHAV</sequence>
<keyword evidence="1" id="KW-0472">Membrane</keyword>
<dbReference type="Pfam" id="PF11137">
    <property type="entry name" value="DUF2909"/>
    <property type="match status" value="1"/>
</dbReference>
<dbReference type="STRING" id="448.Lery_0515"/>
<dbReference type="PATRIC" id="fig|448.7.peg.534"/>
<evidence type="ECO:0000313" key="3">
    <source>
        <dbReference type="Proteomes" id="UP000054773"/>
    </source>
</evidence>
<comment type="caution">
    <text evidence="2">The sequence shown here is derived from an EMBL/GenBank/DDBJ whole genome shotgun (WGS) entry which is preliminary data.</text>
</comment>
<protein>
    <recommendedName>
        <fullName evidence="4">Twin transmembrane helix small protein</fullName>
    </recommendedName>
</protein>
<feature type="transmembrane region" description="Helical" evidence="1">
    <location>
        <begin position="6"/>
        <end position="25"/>
    </location>
</feature>